<keyword evidence="10 14" id="KW-0456">Lyase</keyword>
<reference evidence="15 16" key="1">
    <citation type="submission" date="2019-08" db="EMBL/GenBank/DDBJ databases">
        <title>In-depth cultivation of the pig gut microbiome towards novel bacterial diversity and tailored functional studies.</title>
        <authorList>
            <person name="Wylensek D."/>
            <person name="Hitch T.C.A."/>
            <person name="Clavel T."/>
        </authorList>
    </citation>
    <scope>NUCLEOTIDE SEQUENCE [LARGE SCALE GENOMIC DNA]</scope>
    <source>
        <strain evidence="15 16">LKV-178-WT-2G</strain>
    </source>
</reference>
<dbReference type="RefSeq" id="WP_154461509.1">
    <property type="nucleotide sequence ID" value="NZ_JAQYTQ010000092.1"/>
</dbReference>
<evidence type="ECO:0000256" key="11">
    <source>
        <dbReference type="ARBA" id="ARBA00024654"/>
    </source>
</evidence>
<evidence type="ECO:0000256" key="9">
    <source>
        <dbReference type="ARBA" id="ARBA00023004"/>
    </source>
</evidence>
<name>A0A7X2T4R6_9FIRM</name>
<keyword evidence="16" id="KW-1185">Reference proteome</keyword>
<dbReference type="AlphaFoldDB" id="A0A7X2T4R6"/>
<dbReference type="SUPFAM" id="SSF63411">
    <property type="entry name" value="LuxS/MPP-like metallohydrolase"/>
    <property type="match status" value="1"/>
</dbReference>
<feature type="binding site" evidence="14">
    <location>
        <position position="126"/>
    </location>
    <ligand>
        <name>Fe cation</name>
        <dbReference type="ChEBI" id="CHEBI:24875"/>
    </ligand>
</feature>
<dbReference type="EMBL" id="VUMM01000029">
    <property type="protein sequence ID" value="MSS02373.1"/>
    <property type="molecule type" value="Genomic_DNA"/>
</dbReference>
<comment type="catalytic activity">
    <reaction evidence="1 14">
        <text>S-(5-deoxy-D-ribos-5-yl)-L-homocysteine = (S)-4,5-dihydroxypentane-2,3-dione + L-homocysteine</text>
        <dbReference type="Rhea" id="RHEA:17753"/>
        <dbReference type="ChEBI" id="CHEBI:29484"/>
        <dbReference type="ChEBI" id="CHEBI:58195"/>
        <dbReference type="ChEBI" id="CHEBI:58199"/>
        <dbReference type="EC" id="4.4.1.21"/>
    </reaction>
</comment>
<dbReference type="GO" id="GO:0009372">
    <property type="term" value="P:quorum sensing"/>
    <property type="evidence" value="ECO:0007669"/>
    <property type="project" value="UniProtKB-UniRule"/>
</dbReference>
<comment type="subunit">
    <text evidence="3 14">Homodimer.</text>
</comment>
<dbReference type="InterPro" id="IPR003815">
    <property type="entry name" value="S-ribosylhomocysteinase"/>
</dbReference>
<comment type="cofactor">
    <cofactor evidence="14">
        <name>Fe cation</name>
        <dbReference type="ChEBI" id="CHEBI:24875"/>
    </cofactor>
    <text evidence="14">Binds 1 Fe cation per subunit.</text>
</comment>
<evidence type="ECO:0000256" key="8">
    <source>
        <dbReference type="ARBA" id="ARBA00022929"/>
    </source>
</evidence>
<dbReference type="GO" id="GO:0043768">
    <property type="term" value="F:S-ribosylhomocysteine lyase activity"/>
    <property type="evidence" value="ECO:0007669"/>
    <property type="project" value="UniProtKB-UniRule"/>
</dbReference>
<comment type="similarity">
    <text evidence="2 14">Belongs to the LuxS family.</text>
</comment>
<dbReference type="GO" id="GO:0005506">
    <property type="term" value="F:iron ion binding"/>
    <property type="evidence" value="ECO:0007669"/>
    <property type="project" value="InterPro"/>
</dbReference>
<keyword evidence="9 14" id="KW-0408">Iron</keyword>
<accession>A0A7X2T4R6</accession>
<evidence type="ECO:0000256" key="14">
    <source>
        <dbReference type="HAMAP-Rule" id="MF_00091"/>
    </source>
</evidence>
<dbReference type="PANTHER" id="PTHR35799">
    <property type="entry name" value="S-RIBOSYLHOMOCYSTEINE LYASE"/>
    <property type="match status" value="1"/>
</dbReference>
<keyword evidence="6 14" id="KW-0673">Quorum sensing</keyword>
<keyword evidence="7 14" id="KW-0479">Metal-binding</keyword>
<evidence type="ECO:0000313" key="15">
    <source>
        <dbReference type="EMBL" id="MSS02373.1"/>
    </source>
</evidence>
<evidence type="ECO:0000256" key="7">
    <source>
        <dbReference type="ARBA" id="ARBA00022723"/>
    </source>
</evidence>
<gene>
    <name evidence="14" type="primary">luxS</name>
    <name evidence="15" type="ORF">FYJ50_09785</name>
</gene>
<comment type="caution">
    <text evidence="15">The sequence shown here is derived from an EMBL/GenBank/DDBJ whole genome shotgun (WGS) entry which is preliminary data.</text>
</comment>
<evidence type="ECO:0000256" key="5">
    <source>
        <dbReference type="ARBA" id="ARBA00015130"/>
    </source>
</evidence>
<comment type="function">
    <text evidence="11 14">Involved in the synthesis of autoinducer 2 (AI-2) which is secreted by bacteria and is used to communicate both the cell density and the metabolic potential of the environment. The regulation of gene expression in response to changes in cell density is called quorum sensing. Catalyzes the transformation of S-ribosylhomocysteine (RHC) to homocysteine (HC) and 4,5-dihydroxy-2,3-pentadione (DPD).</text>
</comment>
<organism evidence="15 16">
    <name type="scientific">Floccifex porci</name>
    <dbReference type="NCBI Taxonomy" id="2606629"/>
    <lineage>
        <taxon>Bacteria</taxon>
        <taxon>Bacillati</taxon>
        <taxon>Bacillota</taxon>
        <taxon>Erysipelotrichia</taxon>
        <taxon>Erysipelotrichales</taxon>
        <taxon>Erysipelotrichaceae</taxon>
        <taxon>Floccifex</taxon>
    </lineage>
</organism>
<evidence type="ECO:0000256" key="4">
    <source>
        <dbReference type="ARBA" id="ARBA00012240"/>
    </source>
</evidence>
<dbReference type="Gene3D" id="3.30.1360.80">
    <property type="entry name" value="S-ribosylhomocysteinase (LuxS)"/>
    <property type="match status" value="1"/>
</dbReference>
<dbReference type="InterPro" id="IPR037005">
    <property type="entry name" value="LuxS_sf"/>
</dbReference>
<dbReference type="PIRSF" id="PIRSF006160">
    <property type="entry name" value="AI2"/>
    <property type="match status" value="1"/>
</dbReference>
<evidence type="ECO:0000256" key="2">
    <source>
        <dbReference type="ARBA" id="ARBA00007311"/>
    </source>
</evidence>
<evidence type="ECO:0000256" key="3">
    <source>
        <dbReference type="ARBA" id="ARBA00011738"/>
    </source>
</evidence>
<dbReference type="Proteomes" id="UP000470082">
    <property type="component" value="Unassembled WGS sequence"/>
</dbReference>
<dbReference type="PANTHER" id="PTHR35799:SF1">
    <property type="entry name" value="S-RIBOSYLHOMOCYSTEINE LYASE"/>
    <property type="match status" value="1"/>
</dbReference>
<keyword evidence="8 14" id="KW-0071">Autoinducer synthesis</keyword>
<dbReference type="HAMAP" id="MF_00091">
    <property type="entry name" value="LuxS"/>
    <property type="match status" value="1"/>
</dbReference>
<evidence type="ECO:0000256" key="1">
    <source>
        <dbReference type="ARBA" id="ARBA00000297"/>
    </source>
</evidence>
<dbReference type="PRINTS" id="PR01487">
    <property type="entry name" value="LUXSPROTEIN"/>
</dbReference>
<protein>
    <recommendedName>
        <fullName evidence="5 14">S-ribosylhomocysteine lyase</fullName>
        <ecNumber evidence="4 14">4.4.1.21</ecNumber>
    </recommendedName>
    <alternativeName>
        <fullName evidence="12 14">AI-2 synthesis protein</fullName>
    </alternativeName>
    <alternativeName>
        <fullName evidence="13 14">Autoinducer-2 production protein LuxS</fullName>
    </alternativeName>
</protein>
<feature type="binding site" evidence="14">
    <location>
        <position position="61"/>
    </location>
    <ligand>
        <name>Fe cation</name>
        <dbReference type="ChEBI" id="CHEBI:24875"/>
    </ligand>
</feature>
<dbReference type="Pfam" id="PF02664">
    <property type="entry name" value="LuxS"/>
    <property type="match status" value="1"/>
</dbReference>
<evidence type="ECO:0000256" key="12">
    <source>
        <dbReference type="ARBA" id="ARBA00030600"/>
    </source>
</evidence>
<evidence type="ECO:0000256" key="10">
    <source>
        <dbReference type="ARBA" id="ARBA00023239"/>
    </source>
</evidence>
<evidence type="ECO:0000256" key="6">
    <source>
        <dbReference type="ARBA" id="ARBA00022654"/>
    </source>
</evidence>
<dbReference type="InterPro" id="IPR011249">
    <property type="entry name" value="Metalloenz_LuxS/M16"/>
</dbReference>
<sequence length="159" mass="18193">MEKDVVIESFTLDHTRVIAPYVRLIDTQKGEKGDIVSNFDIRLTQPNEMFIPTAGMHTLEHLLALTLRPRIKGYLDCSPFGCRTGFHLLTFNEHSSHEVALALKEALEEIVEMKWEDVPGTKEKECGNYRDHSLFCAQEYARLVLSKGISEDPYVRKIV</sequence>
<feature type="binding site" evidence="14">
    <location>
        <position position="57"/>
    </location>
    <ligand>
        <name>Fe cation</name>
        <dbReference type="ChEBI" id="CHEBI:24875"/>
    </ligand>
</feature>
<dbReference type="EC" id="4.4.1.21" evidence="4 14"/>
<proteinExistence type="inferred from homology"/>
<evidence type="ECO:0000313" key="16">
    <source>
        <dbReference type="Proteomes" id="UP000470082"/>
    </source>
</evidence>
<evidence type="ECO:0000256" key="13">
    <source>
        <dbReference type="ARBA" id="ARBA00031777"/>
    </source>
</evidence>